<dbReference type="GO" id="GO:0004497">
    <property type="term" value="F:monooxygenase activity"/>
    <property type="evidence" value="ECO:0007669"/>
    <property type="project" value="UniProtKB-KW"/>
</dbReference>
<dbReference type="InterPro" id="IPR002401">
    <property type="entry name" value="Cyt_P450_E_grp-I"/>
</dbReference>
<dbReference type="InterPro" id="IPR017972">
    <property type="entry name" value="Cyt_P450_CS"/>
</dbReference>
<evidence type="ECO:0000313" key="8">
    <source>
        <dbReference type="EMBL" id="KIM98270.1"/>
    </source>
</evidence>
<dbReference type="PRINTS" id="PR00463">
    <property type="entry name" value="EP450I"/>
</dbReference>
<accession>A0A0C3GQF6</accession>
<name>A0A0C3GQF6_OIDMZ</name>
<dbReference type="Gene3D" id="1.10.630.10">
    <property type="entry name" value="Cytochrome P450"/>
    <property type="match status" value="1"/>
</dbReference>
<proteinExistence type="inferred from homology"/>
<dbReference type="GO" id="GO:0016705">
    <property type="term" value="F:oxidoreductase activity, acting on paired donors, with incorporation or reduction of molecular oxygen"/>
    <property type="evidence" value="ECO:0007669"/>
    <property type="project" value="InterPro"/>
</dbReference>
<keyword evidence="3 6" id="KW-0349">Heme</keyword>
<dbReference type="GO" id="GO:0020037">
    <property type="term" value="F:heme binding"/>
    <property type="evidence" value="ECO:0007669"/>
    <property type="project" value="InterPro"/>
</dbReference>
<reference evidence="9" key="2">
    <citation type="submission" date="2015-01" db="EMBL/GenBank/DDBJ databases">
        <title>Evolutionary Origins and Diversification of the Mycorrhizal Mutualists.</title>
        <authorList>
            <consortium name="DOE Joint Genome Institute"/>
            <consortium name="Mycorrhizal Genomics Consortium"/>
            <person name="Kohler A."/>
            <person name="Kuo A."/>
            <person name="Nagy L.G."/>
            <person name="Floudas D."/>
            <person name="Copeland A."/>
            <person name="Barry K.W."/>
            <person name="Cichocki N."/>
            <person name="Veneault-Fourrey C."/>
            <person name="LaButti K."/>
            <person name="Lindquist E.A."/>
            <person name="Lipzen A."/>
            <person name="Lundell T."/>
            <person name="Morin E."/>
            <person name="Murat C."/>
            <person name="Riley R."/>
            <person name="Ohm R."/>
            <person name="Sun H."/>
            <person name="Tunlid A."/>
            <person name="Henrissat B."/>
            <person name="Grigoriev I.V."/>
            <person name="Hibbett D.S."/>
            <person name="Martin F."/>
        </authorList>
    </citation>
    <scope>NUCLEOTIDE SEQUENCE [LARGE SCALE GENOMIC DNA]</scope>
    <source>
        <strain evidence="9">Zn</strain>
    </source>
</reference>
<dbReference type="SUPFAM" id="SSF48264">
    <property type="entry name" value="Cytochrome P450"/>
    <property type="match status" value="1"/>
</dbReference>
<keyword evidence="4 6" id="KW-0479">Metal-binding</keyword>
<comment type="similarity">
    <text evidence="2 7">Belongs to the cytochrome P450 family.</text>
</comment>
<keyword evidence="7" id="KW-0503">Monooxygenase</keyword>
<gene>
    <name evidence="8" type="ORF">OIDMADRAFT_56643</name>
</gene>
<dbReference type="GO" id="GO:0005506">
    <property type="term" value="F:iron ion binding"/>
    <property type="evidence" value="ECO:0007669"/>
    <property type="project" value="InterPro"/>
</dbReference>
<dbReference type="InterPro" id="IPR001128">
    <property type="entry name" value="Cyt_P450"/>
</dbReference>
<dbReference type="PANTHER" id="PTHR24305">
    <property type="entry name" value="CYTOCHROME P450"/>
    <property type="match status" value="1"/>
</dbReference>
<dbReference type="InterPro" id="IPR036396">
    <property type="entry name" value="Cyt_P450_sf"/>
</dbReference>
<dbReference type="OrthoDB" id="1470350at2759"/>
<dbReference type="EMBL" id="KN832880">
    <property type="protein sequence ID" value="KIM98270.1"/>
    <property type="molecule type" value="Genomic_DNA"/>
</dbReference>
<evidence type="ECO:0000256" key="3">
    <source>
        <dbReference type="ARBA" id="ARBA00022617"/>
    </source>
</evidence>
<dbReference type="HOGENOM" id="CLU_001570_14_11_1"/>
<evidence type="ECO:0000256" key="2">
    <source>
        <dbReference type="ARBA" id="ARBA00010617"/>
    </source>
</evidence>
<sequence length="500" mass="56637">MATSELFLLSWPPSRDQIRLIPLLAVLYILTRSIYHVYFDALSAYPGPKSWAASDLPRTSHLLKGDLPYKLIELHKKYGPVVRIGRRFLSYSTPDAWNDIYAKVRPELSRDPKAFSPPPNGVYGLGVNPSDTDHSRLRRNFSHGFTDKALRGQEPILTRYFDSLILKLKEHCANGPVDLSKFFNFVTVDIIGDLTFGQSFDCLENSALHSWVQNMFDFLKGFVIIGVCMSNPPLDSLVLSLGSKLFAKQEEVHRGFVRERVAKRLQMKDTRPDFITYAQSHLDTSAGISVEELEETCVSFTLAGSETTASLLTGAVYHLLKNPAILERLSKEIRTTFSTEDNINMTSVTSLKYEHAVIEESLRIFPPVANQLPRITGPEGNVIAGRFVPPRTLVSISQKACYSSAENFRDPDKFAPERWLGDEYYKDDRKKALQAFSVGPRNCIGVNLAYVEMRVILARLLWNFDMKLCEESKDWSDGTKVFMIYQRKPLMVELTPVAMD</sequence>
<evidence type="ECO:0000256" key="1">
    <source>
        <dbReference type="ARBA" id="ARBA00001971"/>
    </source>
</evidence>
<feature type="binding site" description="axial binding residue" evidence="6">
    <location>
        <position position="443"/>
    </location>
    <ligand>
        <name>heme</name>
        <dbReference type="ChEBI" id="CHEBI:30413"/>
    </ligand>
    <ligandPart>
        <name>Fe</name>
        <dbReference type="ChEBI" id="CHEBI:18248"/>
    </ligandPart>
</feature>
<organism evidence="8 9">
    <name type="scientific">Oidiodendron maius (strain Zn)</name>
    <dbReference type="NCBI Taxonomy" id="913774"/>
    <lineage>
        <taxon>Eukaryota</taxon>
        <taxon>Fungi</taxon>
        <taxon>Dikarya</taxon>
        <taxon>Ascomycota</taxon>
        <taxon>Pezizomycotina</taxon>
        <taxon>Leotiomycetes</taxon>
        <taxon>Leotiomycetes incertae sedis</taxon>
        <taxon>Myxotrichaceae</taxon>
        <taxon>Oidiodendron</taxon>
    </lineage>
</organism>
<evidence type="ECO:0008006" key="10">
    <source>
        <dbReference type="Google" id="ProtNLM"/>
    </source>
</evidence>
<dbReference type="AlphaFoldDB" id="A0A0C3GQF6"/>
<dbReference type="Proteomes" id="UP000054321">
    <property type="component" value="Unassembled WGS sequence"/>
</dbReference>
<keyword evidence="5 6" id="KW-0408">Iron</keyword>
<keyword evidence="7" id="KW-0560">Oxidoreductase</keyword>
<evidence type="ECO:0000256" key="7">
    <source>
        <dbReference type="RuleBase" id="RU000461"/>
    </source>
</evidence>
<dbReference type="PRINTS" id="PR00385">
    <property type="entry name" value="P450"/>
</dbReference>
<dbReference type="InParanoid" id="A0A0C3GQF6"/>
<evidence type="ECO:0000256" key="4">
    <source>
        <dbReference type="ARBA" id="ARBA00022723"/>
    </source>
</evidence>
<evidence type="ECO:0000256" key="5">
    <source>
        <dbReference type="ARBA" id="ARBA00023004"/>
    </source>
</evidence>
<dbReference type="InterPro" id="IPR050121">
    <property type="entry name" value="Cytochrome_P450_monoxygenase"/>
</dbReference>
<dbReference type="Pfam" id="PF00067">
    <property type="entry name" value="p450"/>
    <property type="match status" value="1"/>
</dbReference>
<keyword evidence="9" id="KW-1185">Reference proteome</keyword>
<reference evidence="8 9" key="1">
    <citation type="submission" date="2014-04" db="EMBL/GenBank/DDBJ databases">
        <authorList>
            <consortium name="DOE Joint Genome Institute"/>
            <person name="Kuo A."/>
            <person name="Martino E."/>
            <person name="Perotto S."/>
            <person name="Kohler A."/>
            <person name="Nagy L.G."/>
            <person name="Floudas D."/>
            <person name="Copeland A."/>
            <person name="Barry K.W."/>
            <person name="Cichocki N."/>
            <person name="Veneault-Fourrey C."/>
            <person name="LaButti K."/>
            <person name="Lindquist E.A."/>
            <person name="Lipzen A."/>
            <person name="Lundell T."/>
            <person name="Morin E."/>
            <person name="Murat C."/>
            <person name="Sun H."/>
            <person name="Tunlid A."/>
            <person name="Henrissat B."/>
            <person name="Grigoriev I.V."/>
            <person name="Hibbett D.S."/>
            <person name="Martin F."/>
            <person name="Nordberg H.P."/>
            <person name="Cantor M.N."/>
            <person name="Hua S.X."/>
        </authorList>
    </citation>
    <scope>NUCLEOTIDE SEQUENCE [LARGE SCALE GENOMIC DNA]</scope>
    <source>
        <strain evidence="8 9">Zn</strain>
    </source>
</reference>
<dbReference type="STRING" id="913774.A0A0C3GQF6"/>
<comment type="cofactor">
    <cofactor evidence="1 6">
        <name>heme</name>
        <dbReference type="ChEBI" id="CHEBI:30413"/>
    </cofactor>
</comment>
<dbReference type="PROSITE" id="PS00086">
    <property type="entry name" value="CYTOCHROME_P450"/>
    <property type="match status" value="1"/>
</dbReference>
<dbReference type="CDD" id="cd11058">
    <property type="entry name" value="CYP60B-like"/>
    <property type="match status" value="1"/>
</dbReference>
<evidence type="ECO:0000256" key="6">
    <source>
        <dbReference type="PIRSR" id="PIRSR602401-1"/>
    </source>
</evidence>
<evidence type="ECO:0000313" key="9">
    <source>
        <dbReference type="Proteomes" id="UP000054321"/>
    </source>
</evidence>
<dbReference type="PANTHER" id="PTHR24305:SF210">
    <property type="entry name" value="CYTOCHROME P450 MONOOXYGENASE ASQL-RELATED"/>
    <property type="match status" value="1"/>
</dbReference>
<protein>
    <recommendedName>
        <fullName evidence="10">Cytochrome P450 monooxygenase</fullName>
    </recommendedName>
</protein>